<dbReference type="KEGG" id="dtm:BJL86_2168"/>
<dbReference type="Pfam" id="PF07045">
    <property type="entry name" value="DUF1330"/>
    <property type="match status" value="1"/>
</dbReference>
<dbReference type="InterPro" id="IPR010753">
    <property type="entry name" value="DUF1330"/>
</dbReference>
<dbReference type="AlphaFoldDB" id="A0A173LMP2"/>
<dbReference type="PANTHER" id="PTHR41521:SF4">
    <property type="entry name" value="BLR0684 PROTEIN"/>
    <property type="match status" value="1"/>
</dbReference>
<reference evidence="2 3" key="1">
    <citation type="submission" date="2016-06" db="EMBL/GenBank/DDBJ databases">
        <title>Complete genome sequence of a saline-alkali tolerant type strain Dietzia timorensis ID05-A0528T.</title>
        <authorList>
            <person name="Wu X."/>
        </authorList>
    </citation>
    <scope>NUCLEOTIDE SEQUENCE [LARGE SCALE GENOMIC DNA]</scope>
    <source>
        <strain evidence="2 3">ID05-A0528</strain>
    </source>
</reference>
<feature type="domain" description="DUF1330" evidence="1">
    <location>
        <begin position="6"/>
        <end position="98"/>
    </location>
</feature>
<name>A0A173LMP2_9ACTN</name>
<dbReference type="PANTHER" id="PTHR41521">
    <property type="match status" value="1"/>
</dbReference>
<evidence type="ECO:0000313" key="3">
    <source>
        <dbReference type="Proteomes" id="UP000186104"/>
    </source>
</evidence>
<evidence type="ECO:0000259" key="1">
    <source>
        <dbReference type="Pfam" id="PF07045"/>
    </source>
</evidence>
<dbReference type="Gene3D" id="3.30.70.100">
    <property type="match status" value="1"/>
</dbReference>
<dbReference type="STRING" id="499555.BJL86_2168"/>
<dbReference type="RefSeq" id="WP_067476814.1">
    <property type="nucleotide sequence ID" value="NZ_CP015961.1"/>
</dbReference>
<proteinExistence type="predicted"/>
<dbReference type="SUPFAM" id="SSF54909">
    <property type="entry name" value="Dimeric alpha+beta barrel"/>
    <property type="match status" value="1"/>
</dbReference>
<organism evidence="2 3">
    <name type="scientific">Dietzia timorensis</name>
    <dbReference type="NCBI Taxonomy" id="499555"/>
    <lineage>
        <taxon>Bacteria</taxon>
        <taxon>Bacillati</taxon>
        <taxon>Actinomycetota</taxon>
        <taxon>Actinomycetes</taxon>
        <taxon>Mycobacteriales</taxon>
        <taxon>Dietziaceae</taxon>
        <taxon>Dietzia</taxon>
    </lineage>
</organism>
<keyword evidence="3" id="KW-1185">Reference proteome</keyword>
<protein>
    <recommendedName>
        <fullName evidence="1">DUF1330 domain-containing protein</fullName>
    </recommendedName>
</protein>
<accession>A0A173LMP2</accession>
<gene>
    <name evidence="2" type="ORF">BJL86_2168</name>
</gene>
<dbReference type="Proteomes" id="UP000186104">
    <property type="component" value="Chromosome"/>
</dbReference>
<evidence type="ECO:0000313" key="2">
    <source>
        <dbReference type="EMBL" id="ANI92934.1"/>
    </source>
</evidence>
<sequence length="114" mass="12864">MSNRRGYAVGHIRDVEFGPDIKKYMETIESTFIPFGGCWVVHGASPEIIEGEWDGDLVIIEFPTLDDARTWYFSSDYQSISKLRENNSTSSIILLEGVPEGYQAIDTVAKLERS</sequence>
<dbReference type="EMBL" id="CP015961">
    <property type="protein sequence ID" value="ANI92934.1"/>
    <property type="molecule type" value="Genomic_DNA"/>
</dbReference>
<dbReference type="InterPro" id="IPR011008">
    <property type="entry name" value="Dimeric_a/b-barrel"/>
</dbReference>
<dbReference type="OrthoDB" id="9806380at2"/>